<keyword evidence="4" id="KW-1185">Reference proteome</keyword>
<dbReference type="Pfam" id="PF01546">
    <property type="entry name" value="Peptidase_M20"/>
    <property type="match status" value="1"/>
</dbReference>
<dbReference type="EMBL" id="PTJA01000002">
    <property type="protein sequence ID" value="PPK82438.1"/>
    <property type="molecule type" value="Genomic_DNA"/>
</dbReference>
<dbReference type="InterPro" id="IPR002933">
    <property type="entry name" value="Peptidase_M20"/>
</dbReference>
<dbReference type="OrthoDB" id="9781032at2"/>
<evidence type="ECO:0000256" key="1">
    <source>
        <dbReference type="PIRNR" id="PIRNR037226"/>
    </source>
</evidence>
<gene>
    <name evidence="3" type="ORF">BXY41_102126</name>
</gene>
<name>A0A2S6HWQ8_9FIRM</name>
<evidence type="ECO:0000259" key="2">
    <source>
        <dbReference type="Pfam" id="PF07687"/>
    </source>
</evidence>
<dbReference type="InterPro" id="IPR036264">
    <property type="entry name" value="Bact_exopeptidase_dim_dom"/>
</dbReference>
<dbReference type="Proteomes" id="UP000237749">
    <property type="component" value="Unassembled WGS sequence"/>
</dbReference>
<dbReference type="Gene3D" id="3.40.630.10">
    <property type="entry name" value="Zn peptidases"/>
    <property type="match status" value="1"/>
</dbReference>
<dbReference type="InterPro" id="IPR052030">
    <property type="entry name" value="Peptidase_M20/M20A_hydrolases"/>
</dbReference>
<comment type="similarity">
    <text evidence="1">Belongs to the peptidase M20A family.</text>
</comment>
<dbReference type="GO" id="GO:0071713">
    <property type="term" value="F:para-aminobenzoyl-glutamate hydrolase activity"/>
    <property type="evidence" value="ECO:0007669"/>
    <property type="project" value="TreeGrafter"/>
</dbReference>
<evidence type="ECO:0000313" key="3">
    <source>
        <dbReference type="EMBL" id="PPK82438.1"/>
    </source>
</evidence>
<organism evidence="3 4">
    <name type="scientific">Lacrimispora xylanisolvens</name>
    <dbReference type="NCBI Taxonomy" id="384636"/>
    <lineage>
        <taxon>Bacteria</taxon>
        <taxon>Bacillati</taxon>
        <taxon>Bacillota</taxon>
        <taxon>Clostridia</taxon>
        <taxon>Lachnospirales</taxon>
        <taxon>Lachnospiraceae</taxon>
        <taxon>Lacrimispora</taxon>
    </lineage>
</organism>
<dbReference type="Gene3D" id="3.30.70.360">
    <property type="match status" value="1"/>
</dbReference>
<dbReference type="GO" id="GO:0005737">
    <property type="term" value="C:cytoplasm"/>
    <property type="evidence" value="ECO:0007669"/>
    <property type="project" value="TreeGrafter"/>
</dbReference>
<dbReference type="Pfam" id="PF07687">
    <property type="entry name" value="M20_dimer"/>
    <property type="match status" value="1"/>
</dbReference>
<dbReference type="RefSeq" id="WP_104434896.1">
    <property type="nucleotide sequence ID" value="NZ_PTJA01000002.1"/>
</dbReference>
<dbReference type="GO" id="GO:0046657">
    <property type="term" value="P:folic acid catabolic process"/>
    <property type="evidence" value="ECO:0007669"/>
    <property type="project" value="TreeGrafter"/>
</dbReference>
<dbReference type="PANTHER" id="PTHR30575:SF0">
    <property type="entry name" value="XAA-ARG DIPEPTIDASE"/>
    <property type="match status" value="1"/>
</dbReference>
<dbReference type="SUPFAM" id="SSF55031">
    <property type="entry name" value="Bacterial exopeptidase dimerisation domain"/>
    <property type="match status" value="1"/>
</dbReference>
<dbReference type="GO" id="GO:0016805">
    <property type="term" value="F:dipeptidase activity"/>
    <property type="evidence" value="ECO:0007669"/>
    <property type="project" value="InterPro"/>
</dbReference>
<dbReference type="CDD" id="cd03887">
    <property type="entry name" value="M20_Acy1L2"/>
    <property type="match status" value="1"/>
</dbReference>
<dbReference type="InterPro" id="IPR011650">
    <property type="entry name" value="Peptidase_M20_dimer"/>
</dbReference>
<dbReference type="InterPro" id="IPR017439">
    <property type="entry name" value="Amidohydrolase"/>
</dbReference>
<dbReference type="PIRSF" id="PIRSF037226">
    <property type="entry name" value="Amidohydrolase_ACY1L2_prd"/>
    <property type="match status" value="1"/>
</dbReference>
<sequence>MDINKIKSVAVQTIEERSDQLWELALYLWNNPEYNFYEYASSKAVSELLETFGFQVERRICGLDTAFCGRYESGKPGPHIGFLAEYDAVPGMGHSCGHNLMAAMAVGAGAGVKSVIDQLGGTITVYGTPAEEGGGGKVIMLERGAFRELDAAMIIHSANETVVNDISYSVTDIIVTFHGKKAHGATWPEEGVSALEPLLLLFQYINGQRLSWNGRGTILGVITDGGREPVTIPEVTQAKFTVRSFDQKLKEKILKEFLEAGESIARLTRTTFEYEQAGYTYEDIRNNPGLEALLEKNFTQLGEVVMPRRKELGIGCTDVGNITHVIPALQSYVKVVPELRGHTREFEEACRSEDGKKAVLTGAKALALTALDLLASPEEMEKVKRSFEERRECCE</sequence>
<reference evidence="3 4" key="1">
    <citation type="submission" date="2018-02" db="EMBL/GenBank/DDBJ databases">
        <title>Genomic Encyclopedia of Archaeal and Bacterial Type Strains, Phase II (KMG-II): from individual species to whole genera.</title>
        <authorList>
            <person name="Goeker M."/>
        </authorList>
    </citation>
    <scope>NUCLEOTIDE SEQUENCE [LARGE SCALE GENOMIC DNA]</scope>
    <source>
        <strain evidence="3 4">DSM 3808</strain>
    </source>
</reference>
<keyword evidence="3" id="KW-0378">Hydrolase</keyword>
<feature type="domain" description="Peptidase M20 dimerisation" evidence="2">
    <location>
        <begin position="174"/>
        <end position="259"/>
    </location>
</feature>
<dbReference type="NCBIfam" id="TIGR01891">
    <property type="entry name" value="amidohydrolases"/>
    <property type="match status" value="1"/>
</dbReference>
<protein>
    <recommendedName>
        <fullName evidence="1">Peptidase M20 domain-containing protein 2</fullName>
    </recommendedName>
</protein>
<evidence type="ECO:0000313" key="4">
    <source>
        <dbReference type="Proteomes" id="UP000237749"/>
    </source>
</evidence>
<dbReference type="SUPFAM" id="SSF53187">
    <property type="entry name" value="Zn-dependent exopeptidases"/>
    <property type="match status" value="1"/>
</dbReference>
<dbReference type="AlphaFoldDB" id="A0A2S6HWQ8"/>
<accession>A0A2S6HWQ8</accession>
<proteinExistence type="inferred from homology"/>
<comment type="caution">
    <text evidence="3">The sequence shown here is derived from an EMBL/GenBank/DDBJ whole genome shotgun (WGS) entry which is preliminary data.</text>
</comment>
<dbReference type="InterPro" id="IPR017144">
    <property type="entry name" value="Xaa-Arg_dipeptidase"/>
</dbReference>
<dbReference type="PANTHER" id="PTHR30575">
    <property type="entry name" value="PEPTIDASE M20"/>
    <property type="match status" value="1"/>
</dbReference>